<dbReference type="EMBL" id="LGRX02034633">
    <property type="protein sequence ID" value="KAK3237348.1"/>
    <property type="molecule type" value="Genomic_DNA"/>
</dbReference>
<dbReference type="Proteomes" id="UP001190700">
    <property type="component" value="Unassembled WGS sequence"/>
</dbReference>
<comment type="caution">
    <text evidence="2">The sequence shown here is derived from an EMBL/GenBank/DDBJ whole genome shotgun (WGS) entry which is preliminary data.</text>
</comment>
<feature type="region of interest" description="Disordered" evidence="1">
    <location>
        <begin position="28"/>
        <end position="56"/>
    </location>
</feature>
<name>A0AAE0BK27_9CHLO</name>
<keyword evidence="3" id="KW-1185">Reference proteome</keyword>
<dbReference type="AlphaFoldDB" id="A0AAE0BK27"/>
<evidence type="ECO:0000313" key="2">
    <source>
        <dbReference type="EMBL" id="KAK3237348.1"/>
    </source>
</evidence>
<gene>
    <name evidence="2" type="ORF">CYMTET_52571</name>
</gene>
<sequence>MAGNTQAADASTRKRCQGLLELQAELKQQKREREGLDRVTSRGEVVKKRKRQPIQNAEGKLKQNAADEALARAFYLNNIAPDVLDSKTFQLAMQTVAKVVEFVSSRDCTGKVKDKEFIANEVIDYILSLPDPFKIVQVLMDMNATRGSWPIIEKACPWVIVGPCEPHVASLEVGDMCKLPFFKNTIQKLCFLLRLTDSNRPTASKVQYHKFEVQEKLKVVTFDAADPPWDNDEYDLEAMKQEIVSIHRYR</sequence>
<protein>
    <submittedName>
        <fullName evidence="2">Uncharacterized protein</fullName>
    </submittedName>
</protein>
<feature type="compositionally biased region" description="Basic and acidic residues" evidence="1">
    <location>
        <begin position="28"/>
        <end position="46"/>
    </location>
</feature>
<evidence type="ECO:0000256" key="1">
    <source>
        <dbReference type="SAM" id="MobiDB-lite"/>
    </source>
</evidence>
<reference evidence="2 3" key="1">
    <citation type="journal article" date="2015" name="Genome Biol. Evol.">
        <title>Comparative Genomics of a Bacterivorous Green Alga Reveals Evolutionary Causalities and Consequences of Phago-Mixotrophic Mode of Nutrition.</title>
        <authorList>
            <person name="Burns J.A."/>
            <person name="Paasch A."/>
            <person name="Narechania A."/>
            <person name="Kim E."/>
        </authorList>
    </citation>
    <scope>NUCLEOTIDE SEQUENCE [LARGE SCALE GENOMIC DNA]</scope>
    <source>
        <strain evidence="2 3">PLY_AMNH</strain>
    </source>
</reference>
<organism evidence="2 3">
    <name type="scientific">Cymbomonas tetramitiformis</name>
    <dbReference type="NCBI Taxonomy" id="36881"/>
    <lineage>
        <taxon>Eukaryota</taxon>
        <taxon>Viridiplantae</taxon>
        <taxon>Chlorophyta</taxon>
        <taxon>Pyramimonadophyceae</taxon>
        <taxon>Pyramimonadales</taxon>
        <taxon>Pyramimonadaceae</taxon>
        <taxon>Cymbomonas</taxon>
    </lineage>
</organism>
<evidence type="ECO:0000313" key="3">
    <source>
        <dbReference type="Proteomes" id="UP001190700"/>
    </source>
</evidence>
<proteinExistence type="predicted"/>
<accession>A0AAE0BK27</accession>